<dbReference type="GO" id="GO:0004190">
    <property type="term" value="F:aspartic-type endopeptidase activity"/>
    <property type="evidence" value="ECO:0007669"/>
    <property type="project" value="InterPro"/>
</dbReference>
<keyword evidence="3" id="KW-0732">Signal</keyword>
<feature type="region of interest" description="Disordered" evidence="2">
    <location>
        <begin position="203"/>
        <end position="230"/>
    </location>
</feature>
<keyword evidence="6" id="KW-1185">Reference proteome</keyword>
<evidence type="ECO:0000313" key="5">
    <source>
        <dbReference type="EMBL" id="KAJ3572338.1"/>
    </source>
</evidence>
<sequence length="567" mass="60917">MVVAGCWMKSWLLLHSVLNTAVAYHRPSSPDDPPVGRGRGVHLPLIRAPNSVSMERREESGSARLGNYLDLVMVEINGIATPVLIDTGSSDLWVVSDACTTGCDDASGIPLIPHSVVNSTGIDVSLLYGDSGTGTYAYGIIGNGNVDLAELRVSAQQFAMINRTNADVIESGSSGILGLGFPINSVLWNTIFVDQYLHSNPSEQSDTLSLTPRQPPRSHQRHSFPRSGLRHSHFPDLSFSDAEIAHTDQHSARATDSLSDLVFRSYGDIAPFLGRLIATKEIDPIFAVTLQRDTVDIGGNIGQLSIGGFPPGVQNDSFTWVPVRGYTRNQGGLPAPVDSPGETYPIAWEIPVDDVYLDGKILPRSNLSSSSISLSALIDTGNSLIRGPEDVVGEIDRRIGSSFPCSEPHTLAFSIGGKLFPVDPRDFLFQEYTNSVSICNANVVATDPPAVGGYLFSWSLGTPFLKSVMSAFYYGDLQYPSRDPPRVGLMSTVPQDASERLQIAIKSANSGDGSFPYSSEPAPATHTSSTQNAKIPEPTESAISTPTLGEGQISWATKNSMHNWDVL</sequence>
<dbReference type="PANTHER" id="PTHR47966:SF51">
    <property type="entry name" value="BETA-SITE APP-CLEAVING ENZYME, ISOFORM A-RELATED"/>
    <property type="match status" value="1"/>
</dbReference>
<dbReference type="SUPFAM" id="SSF50630">
    <property type="entry name" value="Acid proteases"/>
    <property type="match status" value="1"/>
</dbReference>
<dbReference type="PROSITE" id="PS51767">
    <property type="entry name" value="PEPTIDASE_A1"/>
    <property type="match status" value="1"/>
</dbReference>
<feature type="chain" id="PRO_5042274704" description="Peptidase A1 domain-containing protein" evidence="3">
    <location>
        <begin position="24"/>
        <end position="567"/>
    </location>
</feature>
<dbReference type="Pfam" id="PF00026">
    <property type="entry name" value="Asp"/>
    <property type="match status" value="2"/>
</dbReference>
<dbReference type="Proteomes" id="UP001213000">
    <property type="component" value="Unassembled WGS sequence"/>
</dbReference>
<organism evidence="5 6">
    <name type="scientific">Leucocoprinus birnbaumii</name>
    <dbReference type="NCBI Taxonomy" id="56174"/>
    <lineage>
        <taxon>Eukaryota</taxon>
        <taxon>Fungi</taxon>
        <taxon>Dikarya</taxon>
        <taxon>Basidiomycota</taxon>
        <taxon>Agaricomycotina</taxon>
        <taxon>Agaricomycetes</taxon>
        <taxon>Agaricomycetidae</taxon>
        <taxon>Agaricales</taxon>
        <taxon>Agaricineae</taxon>
        <taxon>Agaricaceae</taxon>
        <taxon>Leucocoprinus</taxon>
    </lineage>
</organism>
<feature type="domain" description="Peptidase A1" evidence="4">
    <location>
        <begin position="68"/>
        <end position="490"/>
    </location>
</feature>
<dbReference type="InterPro" id="IPR001461">
    <property type="entry name" value="Aspartic_peptidase_A1"/>
</dbReference>
<feature type="signal peptide" evidence="3">
    <location>
        <begin position="1"/>
        <end position="23"/>
    </location>
</feature>
<feature type="region of interest" description="Disordered" evidence="2">
    <location>
        <begin position="513"/>
        <end position="548"/>
    </location>
</feature>
<protein>
    <recommendedName>
        <fullName evidence="4">Peptidase A1 domain-containing protein</fullName>
    </recommendedName>
</protein>
<evidence type="ECO:0000256" key="3">
    <source>
        <dbReference type="SAM" id="SignalP"/>
    </source>
</evidence>
<proteinExistence type="inferred from homology"/>
<name>A0AAD5VZM5_9AGAR</name>
<dbReference type="GO" id="GO:0006508">
    <property type="term" value="P:proteolysis"/>
    <property type="evidence" value="ECO:0007669"/>
    <property type="project" value="InterPro"/>
</dbReference>
<feature type="compositionally biased region" description="Polar residues" evidence="2">
    <location>
        <begin position="203"/>
        <end position="212"/>
    </location>
</feature>
<dbReference type="PANTHER" id="PTHR47966">
    <property type="entry name" value="BETA-SITE APP-CLEAVING ENZYME, ISOFORM A-RELATED"/>
    <property type="match status" value="1"/>
</dbReference>
<dbReference type="PRINTS" id="PR00792">
    <property type="entry name" value="PEPSIN"/>
</dbReference>
<dbReference type="InterPro" id="IPR021109">
    <property type="entry name" value="Peptidase_aspartic_dom_sf"/>
</dbReference>
<comment type="caution">
    <text evidence="5">The sequence shown here is derived from an EMBL/GenBank/DDBJ whole genome shotgun (WGS) entry which is preliminary data.</text>
</comment>
<dbReference type="InterPro" id="IPR034164">
    <property type="entry name" value="Pepsin-like_dom"/>
</dbReference>
<evidence type="ECO:0000313" key="6">
    <source>
        <dbReference type="Proteomes" id="UP001213000"/>
    </source>
</evidence>
<evidence type="ECO:0000256" key="2">
    <source>
        <dbReference type="SAM" id="MobiDB-lite"/>
    </source>
</evidence>
<gene>
    <name evidence="5" type="ORF">NP233_g3142</name>
</gene>
<dbReference type="InterPro" id="IPR033121">
    <property type="entry name" value="PEPTIDASE_A1"/>
</dbReference>
<reference evidence="5" key="1">
    <citation type="submission" date="2022-07" db="EMBL/GenBank/DDBJ databases">
        <title>Genome Sequence of Leucocoprinus birnbaumii.</title>
        <authorList>
            <person name="Buettner E."/>
        </authorList>
    </citation>
    <scope>NUCLEOTIDE SEQUENCE</scope>
    <source>
        <strain evidence="5">VT141</strain>
    </source>
</reference>
<evidence type="ECO:0000256" key="1">
    <source>
        <dbReference type="ARBA" id="ARBA00007447"/>
    </source>
</evidence>
<dbReference type="EMBL" id="JANIEX010000146">
    <property type="protein sequence ID" value="KAJ3572338.1"/>
    <property type="molecule type" value="Genomic_DNA"/>
</dbReference>
<evidence type="ECO:0000259" key="4">
    <source>
        <dbReference type="PROSITE" id="PS51767"/>
    </source>
</evidence>
<accession>A0AAD5VZM5</accession>
<feature type="compositionally biased region" description="Basic residues" evidence="2">
    <location>
        <begin position="216"/>
        <end position="230"/>
    </location>
</feature>
<dbReference type="AlphaFoldDB" id="A0AAD5VZM5"/>
<dbReference type="CDD" id="cd05471">
    <property type="entry name" value="pepsin_like"/>
    <property type="match status" value="1"/>
</dbReference>
<dbReference type="Gene3D" id="2.40.70.10">
    <property type="entry name" value="Acid Proteases"/>
    <property type="match status" value="2"/>
</dbReference>
<comment type="similarity">
    <text evidence="1">Belongs to the peptidase A1 family.</text>
</comment>